<protein>
    <submittedName>
        <fullName evidence="1">Uncharacterized protein</fullName>
    </submittedName>
</protein>
<dbReference type="Proteomes" id="UP000325576">
    <property type="component" value="Unassembled WGS sequence"/>
</dbReference>
<evidence type="ECO:0000313" key="2">
    <source>
        <dbReference type="Proteomes" id="UP000325576"/>
    </source>
</evidence>
<dbReference type="EMBL" id="MRBO01000398">
    <property type="protein sequence ID" value="KAB2584834.1"/>
    <property type="molecule type" value="Genomic_DNA"/>
</dbReference>
<accession>A0A5N5EA40</accession>
<reference evidence="1 2" key="1">
    <citation type="journal article" date="2017" name="Poromechanics V (2013)">
        <title>Genomic Characterization of the Arsenic-Tolerant Actinobacterium, &lt;i&gt;Rhodococcus erythropolis&lt;/i&gt; S43.</title>
        <authorList>
            <person name="Retamal-Morales G."/>
            <person name="Mehnert M."/>
            <person name="Schwabe R."/>
            <person name="Tischler D."/>
            <person name="Schloemann M."/>
            <person name="Levican G.J."/>
        </authorList>
    </citation>
    <scope>NUCLEOTIDE SEQUENCE [LARGE SCALE GENOMIC DNA]</scope>
    <source>
        <strain evidence="1 2">S43</strain>
    </source>
</reference>
<dbReference type="AlphaFoldDB" id="A0A5N5EA40"/>
<dbReference type="Pfam" id="PF19818">
    <property type="entry name" value="DUF6301"/>
    <property type="match status" value="1"/>
</dbReference>
<proteinExistence type="predicted"/>
<dbReference type="InterPro" id="IPR046268">
    <property type="entry name" value="DUF6301"/>
</dbReference>
<organism evidence="1 2">
    <name type="scientific">Rhodococcus erythropolis</name>
    <name type="common">Arthrobacter picolinophilus</name>
    <dbReference type="NCBI Taxonomy" id="1833"/>
    <lineage>
        <taxon>Bacteria</taxon>
        <taxon>Bacillati</taxon>
        <taxon>Actinomycetota</taxon>
        <taxon>Actinomycetes</taxon>
        <taxon>Mycobacteriales</taxon>
        <taxon>Nocardiaceae</taxon>
        <taxon>Rhodococcus</taxon>
        <taxon>Rhodococcus erythropolis group</taxon>
    </lineage>
</organism>
<name>A0A5N5EA40_RHOER</name>
<gene>
    <name evidence="1" type="ORF">BS297_13510</name>
</gene>
<evidence type="ECO:0000313" key="1">
    <source>
        <dbReference type="EMBL" id="KAB2584834.1"/>
    </source>
</evidence>
<sequence>MHVDIEGATRIARLAAEFDWTWAVDDLEPFCAQAGWGLVESDQTGASMRTNLHVSRPTANMFGRQHRMDSISIFVTDLADDATPMTVVRPLLVEGFTNLDVALTALLGTVTSAEPGPTAALRWDLPKAVISLHLSVSAIYLDLKSPGYQAWMDEPEPEYEDEDED</sequence>
<comment type="caution">
    <text evidence="1">The sequence shown here is derived from an EMBL/GenBank/DDBJ whole genome shotgun (WGS) entry which is preliminary data.</text>
</comment>